<reference evidence="2 3" key="1">
    <citation type="submission" date="2014-03" db="EMBL/GenBank/DDBJ databases">
        <title>The draft genome sequence of Thioclava dalianensis DLFJ1-1.</title>
        <authorList>
            <person name="Lai Q."/>
            <person name="Shao Z."/>
        </authorList>
    </citation>
    <scope>NUCLEOTIDE SEQUENCE [LARGE SCALE GENOMIC DNA]</scope>
    <source>
        <strain evidence="2 3">DLFJ1-1</strain>
    </source>
</reference>
<dbReference type="eggNOG" id="COG3668">
    <property type="taxonomic scope" value="Bacteria"/>
</dbReference>
<dbReference type="STRING" id="1185766.SAMN05216224_12021"/>
<evidence type="ECO:0000313" key="2">
    <source>
        <dbReference type="EMBL" id="KEP68116.1"/>
    </source>
</evidence>
<gene>
    <name evidence="2" type="ORF">DL1_14765</name>
</gene>
<dbReference type="AlphaFoldDB" id="A0A074T8I4"/>
<dbReference type="InterPro" id="IPR007712">
    <property type="entry name" value="RelE/ParE_toxin"/>
</dbReference>
<dbReference type="RefSeq" id="WP_038069312.1">
    <property type="nucleotide sequence ID" value="NZ_FOVB01000020.1"/>
</dbReference>
<dbReference type="Gene3D" id="3.30.2310.20">
    <property type="entry name" value="RelE-like"/>
    <property type="match status" value="1"/>
</dbReference>
<dbReference type="OrthoDB" id="7173315at2"/>
<organism evidence="2 3">
    <name type="scientific">Thioclava dalianensis</name>
    <dbReference type="NCBI Taxonomy" id="1185766"/>
    <lineage>
        <taxon>Bacteria</taxon>
        <taxon>Pseudomonadati</taxon>
        <taxon>Pseudomonadota</taxon>
        <taxon>Alphaproteobacteria</taxon>
        <taxon>Rhodobacterales</taxon>
        <taxon>Paracoccaceae</taxon>
        <taxon>Thioclava</taxon>
    </lineage>
</organism>
<accession>A0A074T8I4</accession>
<dbReference type="Pfam" id="PF05016">
    <property type="entry name" value="ParE_toxin"/>
    <property type="match status" value="1"/>
</dbReference>
<evidence type="ECO:0000256" key="1">
    <source>
        <dbReference type="ARBA" id="ARBA00022649"/>
    </source>
</evidence>
<protein>
    <submittedName>
        <fullName evidence="2">Plasmid stabilization protein ParE</fullName>
    </submittedName>
</protein>
<keyword evidence="1" id="KW-1277">Toxin-antitoxin system</keyword>
<keyword evidence="3" id="KW-1185">Reference proteome</keyword>
<proteinExistence type="predicted"/>
<sequence>MQSHDLTLAAEEDLRGIWRYTYETWGFDQAETYFDRIEACCEAVGRKQAQSRALDGLPDGIRIHRCEHHYIVWLDGDRPIIIAILHERMDFMRRLKDRL</sequence>
<dbReference type="InterPro" id="IPR035093">
    <property type="entry name" value="RelE/ParE_toxin_dom_sf"/>
</dbReference>
<evidence type="ECO:0000313" key="3">
    <source>
        <dbReference type="Proteomes" id="UP000027725"/>
    </source>
</evidence>
<dbReference type="EMBL" id="JHEH01000045">
    <property type="protein sequence ID" value="KEP68116.1"/>
    <property type="molecule type" value="Genomic_DNA"/>
</dbReference>
<comment type="caution">
    <text evidence="2">The sequence shown here is derived from an EMBL/GenBank/DDBJ whole genome shotgun (WGS) entry which is preliminary data.</text>
</comment>
<name>A0A074T8I4_9RHOB</name>
<dbReference type="Proteomes" id="UP000027725">
    <property type="component" value="Unassembled WGS sequence"/>
</dbReference>